<dbReference type="PRINTS" id="PR01806">
    <property type="entry name" value="VIRFACTRMVIN"/>
</dbReference>
<sequence length="337" mass="37180">MFKRLITARQTSILSAAFVIASMVAASRILGLIRNRLLTARFTTEQLDPYWAAFRIPDFLFEILVAGAVSVAFIPVFTSYLSNNKKNEAFKIASSVINSASLTVVIFSAIYLLFASSILRQIVPGFSEEELKTAVSISRLLILFQVLPLVVGNFFTAILQSYRQFLVPALAPVIYNIGTIIGIIILSPLFGIYGPVYGVLFGACLFFAIHVPLIWHVGYRHMFILNLRHRGVKEIGRLMIPRTISVSATQLDFTVDTYLASLLGGGSITILTLARQLQIIPVMLFGLPIAQAALPTFTDYIARGSIDRFKSTLITSLHQILFFQGSHRTFGIGRGAV</sequence>
<protein>
    <submittedName>
        <fullName evidence="9">Integral membrane protein MviN</fullName>
    </submittedName>
</protein>
<name>A0A0G0UZ57_9BACT</name>
<dbReference type="Pfam" id="PF03023">
    <property type="entry name" value="MurJ"/>
    <property type="match status" value="1"/>
</dbReference>
<feature type="transmembrane region" description="Helical" evidence="8">
    <location>
        <begin position="59"/>
        <end position="80"/>
    </location>
</feature>
<evidence type="ECO:0000256" key="1">
    <source>
        <dbReference type="ARBA" id="ARBA00004651"/>
    </source>
</evidence>
<feature type="transmembrane region" description="Helical" evidence="8">
    <location>
        <begin position="134"/>
        <end position="158"/>
    </location>
</feature>
<dbReference type="GO" id="GO:0015648">
    <property type="term" value="F:lipid-linked peptidoglycan transporter activity"/>
    <property type="evidence" value="ECO:0007669"/>
    <property type="project" value="TreeGrafter"/>
</dbReference>
<comment type="subcellular location">
    <subcellularLocation>
        <location evidence="1">Cell membrane</location>
        <topology evidence="1">Multi-pass membrane protein</topology>
    </subcellularLocation>
</comment>
<evidence type="ECO:0000313" key="9">
    <source>
        <dbReference type="EMBL" id="KKR92801.1"/>
    </source>
</evidence>
<evidence type="ECO:0000256" key="3">
    <source>
        <dbReference type="ARBA" id="ARBA00022692"/>
    </source>
</evidence>
<dbReference type="PATRIC" id="fig|1618474.3.peg.744"/>
<dbReference type="PANTHER" id="PTHR47019:SF1">
    <property type="entry name" value="LIPID II FLIPPASE MURJ"/>
    <property type="match status" value="1"/>
</dbReference>
<dbReference type="EMBL" id="LCAN01000023">
    <property type="protein sequence ID" value="KKR92801.1"/>
    <property type="molecule type" value="Genomic_DNA"/>
</dbReference>
<organism evidence="9 10">
    <name type="scientific">Candidatus Roizmanbacteria bacterium GW2011_GWA1_41_13</name>
    <dbReference type="NCBI Taxonomy" id="1618474"/>
    <lineage>
        <taxon>Bacteria</taxon>
        <taxon>Candidatus Roizmaniibacteriota</taxon>
    </lineage>
</organism>
<dbReference type="AlphaFoldDB" id="A0A0G0UZ57"/>
<feature type="transmembrane region" description="Helical" evidence="8">
    <location>
        <begin position="12"/>
        <end position="33"/>
    </location>
</feature>
<feature type="transmembrane region" description="Helical" evidence="8">
    <location>
        <begin position="92"/>
        <end position="114"/>
    </location>
</feature>
<keyword evidence="4" id="KW-0133">Cell shape</keyword>
<gene>
    <name evidence="9" type="ORF">UU41_C0023G0003</name>
</gene>
<evidence type="ECO:0000313" key="10">
    <source>
        <dbReference type="Proteomes" id="UP000034961"/>
    </source>
</evidence>
<evidence type="ECO:0000256" key="6">
    <source>
        <dbReference type="ARBA" id="ARBA00022989"/>
    </source>
</evidence>
<dbReference type="GO" id="GO:0009252">
    <property type="term" value="P:peptidoglycan biosynthetic process"/>
    <property type="evidence" value="ECO:0007669"/>
    <property type="project" value="UniProtKB-KW"/>
</dbReference>
<evidence type="ECO:0000256" key="5">
    <source>
        <dbReference type="ARBA" id="ARBA00022984"/>
    </source>
</evidence>
<keyword evidence="2" id="KW-1003">Cell membrane</keyword>
<feature type="transmembrane region" description="Helical" evidence="8">
    <location>
        <begin position="165"/>
        <end position="190"/>
    </location>
</feature>
<accession>A0A0G0UZ57</accession>
<dbReference type="Proteomes" id="UP000034961">
    <property type="component" value="Unassembled WGS sequence"/>
</dbReference>
<dbReference type="GO" id="GO:0005886">
    <property type="term" value="C:plasma membrane"/>
    <property type="evidence" value="ECO:0007669"/>
    <property type="project" value="UniProtKB-SubCell"/>
</dbReference>
<feature type="transmembrane region" description="Helical" evidence="8">
    <location>
        <begin position="196"/>
        <end position="218"/>
    </location>
</feature>
<dbReference type="GO" id="GO:0008360">
    <property type="term" value="P:regulation of cell shape"/>
    <property type="evidence" value="ECO:0007669"/>
    <property type="project" value="UniProtKB-KW"/>
</dbReference>
<dbReference type="InterPro" id="IPR004268">
    <property type="entry name" value="MurJ"/>
</dbReference>
<keyword evidence="7 8" id="KW-0472">Membrane</keyword>
<keyword evidence="6 8" id="KW-1133">Transmembrane helix</keyword>
<keyword evidence="5" id="KW-0573">Peptidoglycan synthesis</keyword>
<keyword evidence="3 8" id="KW-0812">Transmembrane</keyword>
<evidence type="ECO:0000256" key="2">
    <source>
        <dbReference type="ARBA" id="ARBA00022475"/>
    </source>
</evidence>
<evidence type="ECO:0000256" key="8">
    <source>
        <dbReference type="SAM" id="Phobius"/>
    </source>
</evidence>
<reference evidence="9 10" key="1">
    <citation type="journal article" date="2015" name="Nature">
        <title>rRNA introns, odd ribosomes, and small enigmatic genomes across a large radiation of phyla.</title>
        <authorList>
            <person name="Brown C.T."/>
            <person name="Hug L.A."/>
            <person name="Thomas B.C."/>
            <person name="Sharon I."/>
            <person name="Castelle C.J."/>
            <person name="Singh A."/>
            <person name="Wilkins M.J."/>
            <person name="Williams K.H."/>
            <person name="Banfield J.F."/>
        </authorList>
    </citation>
    <scope>NUCLEOTIDE SEQUENCE [LARGE SCALE GENOMIC DNA]</scope>
</reference>
<proteinExistence type="predicted"/>
<evidence type="ECO:0000256" key="7">
    <source>
        <dbReference type="ARBA" id="ARBA00023136"/>
    </source>
</evidence>
<evidence type="ECO:0000256" key="4">
    <source>
        <dbReference type="ARBA" id="ARBA00022960"/>
    </source>
</evidence>
<comment type="caution">
    <text evidence="9">The sequence shown here is derived from an EMBL/GenBank/DDBJ whole genome shotgun (WGS) entry which is preliminary data.</text>
</comment>
<dbReference type="GO" id="GO:0034204">
    <property type="term" value="P:lipid translocation"/>
    <property type="evidence" value="ECO:0007669"/>
    <property type="project" value="TreeGrafter"/>
</dbReference>
<dbReference type="InterPro" id="IPR051050">
    <property type="entry name" value="Lipid_II_flippase_MurJ/MviN"/>
</dbReference>
<dbReference type="PANTHER" id="PTHR47019">
    <property type="entry name" value="LIPID II FLIPPASE MURJ"/>
    <property type="match status" value="1"/>
</dbReference>